<accession>C8X8M4</accession>
<name>C8X8M4_NAKMY</name>
<dbReference type="EMBL" id="CP001737">
    <property type="protein sequence ID" value="ACV79079.1"/>
    <property type="molecule type" value="Genomic_DNA"/>
</dbReference>
<dbReference type="AlphaFoldDB" id="C8X8M4"/>
<evidence type="ECO:0000313" key="2">
    <source>
        <dbReference type="Proteomes" id="UP000002218"/>
    </source>
</evidence>
<proteinExistence type="predicted"/>
<sequence length="100" mass="10770">MVGAGDQRRPHALASTVLQRPDLVFEWDSDAGPSHLMAWAEQRTKEAMSQEHYPSGIPGVSISAGAMDDLLAMGPDGAADTMEFLRDLTADSEQHHPRGA</sequence>
<reference evidence="1 2" key="2">
    <citation type="journal article" date="2010" name="Stand. Genomic Sci.">
        <title>Complete genome sequence of Nakamurella multipartita type strain (Y-104).</title>
        <authorList>
            <person name="Tice H."/>
            <person name="Mayilraj S."/>
            <person name="Sims D."/>
            <person name="Lapidus A."/>
            <person name="Nolan M."/>
            <person name="Lucas S."/>
            <person name="Glavina Del Rio T."/>
            <person name="Copeland A."/>
            <person name="Cheng J.F."/>
            <person name="Meincke L."/>
            <person name="Bruce D."/>
            <person name="Goodwin L."/>
            <person name="Pitluck S."/>
            <person name="Ivanova N."/>
            <person name="Mavromatis K."/>
            <person name="Ovchinnikova G."/>
            <person name="Pati A."/>
            <person name="Chen A."/>
            <person name="Palaniappan K."/>
            <person name="Land M."/>
            <person name="Hauser L."/>
            <person name="Chang Y.J."/>
            <person name="Jeffries C.D."/>
            <person name="Detter J.C."/>
            <person name="Brettin T."/>
            <person name="Rohde M."/>
            <person name="Goker M."/>
            <person name="Bristow J."/>
            <person name="Eisen J.A."/>
            <person name="Markowitz V."/>
            <person name="Hugenholtz P."/>
            <person name="Kyrpides N.C."/>
            <person name="Klenk H.P."/>
            <person name="Chen F."/>
        </authorList>
    </citation>
    <scope>NUCLEOTIDE SEQUENCE [LARGE SCALE GENOMIC DNA]</scope>
    <source>
        <strain evidence="2">ATCC 700099 / DSM 44233 / CIP 104796 / JCM 9543 / NBRC 105858 / Y-104</strain>
    </source>
</reference>
<gene>
    <name evidence="1" type="ordered locus">Namu_2733</name>
</gene>
<keyword evidence="2" id="KW-1185">Reference proteome</keyword>
<evidence type="ECO:0000313" key="1">
    <source>
        <dbReference type="EMBL" id="ACV79079.1"/>
    </source>
</evidence>
<reference evidence="2" key="1">
    <citation type="submission" date="2009-09" db="EMBL/GenBank/DDBJ databases">
        <title>The complete genome of Nakamurella multipartita DSM 44233.</title>
        <authorList>
            <consortium name="US DOE Joint Genome Institute (JGI-PGF)"/>
            <person name="Lucas S."/>
            <person name="Copeland A."/>
            <person name="Lapidus A."/>
            <person name="Glavina del Rio T."/>
            <person name="Dalin E."/>
            <person name="Tice H."/>
            <person name="Bruce D."/>
            <person name="Goodwin L."/>
            <person name="Pitluck S."/>
            <person name="Kyrpides N."/>
            <person name="Mavromatis K."/>
            <person name="Ivanova N."/>
            <person name="Ovchinnikova G."/>
            <person name="Sims D."/>
            <person name="Meincke L."/>
            <person name="Brettin T."/>
            <person name="Detter J.C."/>
            <person name="Han C."/>
            <person name="Larimer F."/>
            <person name="Land M."/>
            <person name="Hauser L."/>
            <person name="Markowitz V."/>
            <person name="Cheng J.-F."/>
            <person name="Hugenholtz P."/>
            <person name="Woyke T."/>
            <person name="Wu D."/>
            <person name="Klenk H.-P."/>
            <person name="Eisen J.A."/>
        </authorList>
    </citation>
    <scope>NUCLEOTIDE SEQUENCE [LARGE SCALE GENOMIC DNA]</scope>
    <source>
        <strain evidence="2">ATCC 700099 / DSM 44233 / CIP 104796 / JCM 9543 / NBRC 105858 / Y-104</strain>
    </source>
</reference>
<dbReference type="HOGENOM" id="CLU_2302863_0_0_11"/>
<organism evidence="1 2">
    <name type="scientific">Nakamurella multipartita (strain ATCC 700099 / DSM 44233 / CIP 104796 / JCM 9543 / NBRC 105858 / Y-104)</name>
    <name type="common">Microsphaera multipartita</name>
    <dbReference type="NCBI Taxonomy" id="479431"/>
    <lineage>
        <taxon>Bacteria</taxon>
        <taxon>Bacillati</taxon>
        <taxon>Actinomycetota</taxon>
        <taxon>Actinomycetes</taxon>
        <taxon>Nakamurellales</taxon>
        <taxon>Nakamurellaceae</taxon>
        <taxon>Nakamurella</taxon>
    </lineage>
</organism>
<protein>
    <submittedName>
        <fullName evidence="1">Uncharacterized protein</fullName>
    </submittedName>
</protein>
<dbReference type="InParanoid" id="C8X8M4"/>
<dbReference type="Proteomes" id="UP000002218">
    <property type="component" value="Chromosome"/>
</dbReference>
<dbReference type="KEGG" id="nml:Namu_2733"/>